<protein>
    <recommendedName>
        <fullName evidence="5">DUF2130 domain-containing protein</fullName>
    </recommendedName>
</protein>
<dbReference type="EMBL" id="PCWR01000034">
    <property type="protein sequence ID" value="PIR07351.1"/>
    <property type="molecule type" value="Genomic_DNA"/>
</dbReference>
<reference evidence="3 4" key="1">
    <citation type="submission" date="2017-09" db="EMBL/GenBank/DDBJ databases">
        <title>Depth-based differentiation of microbial function through sediment-hosted aquifers and enrichment of novel symbionts in the deep terrestrial subsurface.</title>
        <authorList>
            <person name="Probst A.J."/>
            <person name="Ladd B."/>
            <person name="Jarett J.K."/>
            <person name="Geller-Mcgrath D.E."/>
            <person name="Sieber C.M."/>
            <person name="Emerson J.B."/>
            <person name="Anantharaman K."/>
            <person name="Thomas B.C."/>
            <person name="Malmstrom R."/>
            <person name="Stieglmeier M."/>
            <person name="Klingl A."/>
            <person name="Woyke T."/>
            <person name="Ryan C.M."/>
            <person name="Banfield J.F."/>
        </authorList>
    </citation>
    <scope>NUCLEOTIDE SEQUENCE [LARGE SCALE GENOMIC DNA]</scope>
    <source>
        <strain evidence="3">CG11_big_fil_rev_8_21_14_0_20_38_23</strain>
    </source>
</reference>
<accession>A0A2H0NEN7</accession>
<dbReference type="Proteomes" id="UP000228867">
    <property type="component" value="Unassembled WGS sequence"/>
</dbReference>
<name>A0A2H0NEN7_9BACT</name>
<dbReference type="AlphaFoldDB" id="A0A2H0NEN7"/>
<dbReference type="InterPro" id="IPR019219">
    <property type="entry name" value="DUF2130"/>
</dbReference>
<gene>
    <name evidence="3" type="ORF">COV54_01410</name>
</gene>
<evidence type="ECO:0000313" key="4">
    <source>
        <dbReference type="Proteomes" id="UP000228867"/>
    </source>
</evidence>
<comment type="caution">
    <text evidence="3">The sequence shown here is derived from an EMBL/GenBank/DDBJ whole genome shotgun (WGS) entry which is preliminary data.</text>
</comment>
<proteinExistence type="predicted"/>
<feature type="compositionally biased region" description="Basic and acidic residues" evidence="2">
    <location>
        <begin position="407"/>
        <end position="420"/>
    </location>
</feature>
<sequence length="434" mass="50213">MTEQTIKCPYCKKDILLTEALTHQIQERVRYELGVEVEKKEKDLEKREAELVEKVKTVENSQKNINEEINRKLEIEKQTLLKKALQEAEGRVSLELKDLREQIQEKDKKIEESEEKELELRKKQREIDAREKSLELDMTRKLDSERKKIEEETSKRISEEQGLKLLEREETIAGLKKQIDELKRRAEVGSQQLQGEVQELDLESFLQEHFIYDELRPVPKGIRGADVLQKISTKNETDCGSILWESKRTKNWSEGWITKLKEDQREAKADIAVIVSDILPKDVSNAGFRNGVWITNRASLHGLAMALRKILTEVAFTKLAAEGKDEKIELLFRYLTGPEFRQRVEAMIETFVAMKQDLDKEKRATIARWGKQEKQIEKIVAVTAGMHGDLRGLIGSSMQSIPALESGDEKTTEVENKKTEDEEDNEVDIKDIPF</sequence>
<feature type="coiled-coil region" evidence="1">
    <location>
        <begin position="165"/>
        <end position="192"/>
    </location>
</feature>
<organism evidence="3 4">
    <name type="scientific">Candidatus Jorgensenbacteria bacterium CG11_big_fil_rev_8_21_14_0_20_38_23</name>
    <dbReference type="NCBI Taxonomy" id="1974594"/>
    <lineage>
        <taxon>Bacteria</taxon>
        <taxon>Candidatus Joergenseniibacteriota</taxon>
    </lineage>
</organism>
<keyword evidence="1" id="KW-0175">Coiled coil</keyword>
<feature type="coiled-coil region" evidence="1">
    <location>
        <begin position="37"/>
        <end position="133"/>
    </location>
</feature>
<evidence type="ECO:0000256" key="2">
    <source>
        <dbReference type="SAM" id="MobiDB-lite"/>
    </source>
</evidence>
<evidence type="ECO:0008006" key="5">
    <source>
        <dbReference type="Google" id="ProtNLM"/>
    </source>
</evidence>
<evidence type="ECO:0000256" key="1">
    <source>
        <dbReference type="SAM" id="Coils"/>
    </source>
</evidence>
<dbReference type="Pfam" id="PF09903">
    <property type="entry name" value="DUF2130"/>
    <property type="match status" value="1"/>
</dbReference>
<evidence type="ECO:0000313" key="3">
    <source>
        <dbReference type="EMBL" id="PIR07351.1"/>
    </source>
</evidence>
<feature type="region of interest" description="Disordered" evidence="2">
    <location>
        <begin position="401"/>
        <end position="434"/>
    </location>
</feature>